<organism evidence="3 4">
    <name type="scientific">Candidatus Venteria ishoeyi</name>
    <dbReference type="NCBI Taxonomy" id="1899563"/>
    <lineage>
        <taxon>Bacteria</taxon>
        <taxon>Pseudomonadati</taxon>
        <taxon>Pseudomonadota</taxon>
        <taxon>Gammaproteobacteria</taxon>
        <taxon>Thiotrichales</taxon>
        <taxon>Thiotrichaceae</taxon>
        <taxon>Venteria</taxon>
    </lineage>
</organism>
<dbReference type="AlphaFoldDB" id="A0A1H6F8E3"/>
<dbReference type="OrthoDB" id="238366at2"/>
<dbReference type="Gene3D" id="3.40.50.300">
    <property type="entry name" value="P-loop containing nucleotide triphosphate hydrolases"/>
    <property type="match status" value="1"/>
</dbReference>
<proteinExistence type="predicted"/>
<evidence type="ECO:0000313" key="4">
    <source>
        <dbReference type="Proteomes" id="UP000236724"/>
    </source>
</evidence>
<feature type="transmembrane region" description="Helical" evidence="1">
    <location>
        <begin position="7"/>
        <end position="29"/>
    </location>
</feature>
<keyword evidence="1" id="KW-0472">Membrane</keyword>
<dbReference type="Proteomes" id="UP000236724">
    <property type="component" value="Unassembled WGS sequence"/>
</dbReference>
<dbReference type="SUPFAM" id="SSF52540">
    <property type="entry name" value="P-loop containing nucleoside triphosphate hydrolases"/>
    <property type="match status" value="1"/>
</dbReference>
<feature type="domain" description="G" evidence="2">
    <location>
        <begin position="254"/>
        <end position="348"/>
    </location>
</feature>
<evidence type="ECO:0000259" key="2">
    <source>
        <dbReference type="Pfam" id="PF01926"/>
    </source>
</evidence>
<dbReference type="RefSeq" id="WP_103919709.1">
    <property type="nucleotide sequence ID" value="NZ_FMSV02000394.1"/>
</dbReference>
<reference evidence="3 4" key="1">
    <citation type="submission" date="2016-10" db="EMBL/GenBank/DDBJ databases">
        <authorList>
            <person name="de Groot N.N."/>
        </authorList>
    </citation>
    <scope>NUCLEOTIDE SEQUENCE [LARGE SCALE GENOMIC DNA]</scope>
    <source>
        <strain evidence="3">MBHS1</strain>
    </source>
</reference>
<dbReference type="GO" id="GO:0005525">
    <property type="term" value="F:GTP binding"/>
    <property type="evidence" value="ECO:0007669"/>
    <property type="project" value="InterPro"/>
</dbReference>
<name>A0A1H6F8E3_9GAMM</name>
<accession>A0A1H6F8E3</accession>
<dbReference type="EMBL" id="FMSV02000394">
    <property type="protein sequence ID" value="SEH05843.1"/>
    <property type="molecule type" value="Genomic_DNA"/>
</dbReference>
<dbReference type="InterPro" id="IPR006073">
    <property type="entry name" value="GTP-bd"/>
</dbReference>
<sequence length="488" mass="55856">MTLTWRGWLLVTLFLLPWLGAFIAGLWWLWLYDWWLLWLVVVTVTTLLLWAARHWWKGLFFKLPEVTAKNQNWSPHEQAVWKQLQNRVQMVNPEHYPVDALLPDKLLHLALDLSLEVAQQYYPDTKEPRLAVPLPELIHSAERVCRDIRHGAEQVPLSHVVTAGQLLNLHDYYRRYGTQAKNILRLGSLLLNPQTHVLNELRNYLLGQTLSFSGQELLRWVLQNYTQWIVRHAIDLYSGHQQGELLPETALRFLVLGQGNSGKSSLINALFGDVTAAADILPTTGGFDCYQLECDGLPALNICDSKGYSDDLPKDLEQELDRADFVLLLCKANEAARKPDQKLVTVFQDYFQQRPEKVRPPLLILCTHIDKLSPVRKWQPPYNIVNPQQGKAKSIRAVMETLAEELPCSLNDVVPVALHQPYNIEEGVIPAILERLPAARQSQYVAHLRYAEDSAFWRKLGNQARTSGQVINAAAKVLFEQTKFHAKK</sequence>
<gene>
    <name evidence="3" type="primary">mnmE_1</name>
    <name evidence="3" type="ORF">MBHS_01698</name>
</gene>
<evidence type="ECO:0000256" key="1">
    <source>
        <dbReference type="SAM" id="Phobius"/>
    </source>
</evidence>
<keyword evidence="1" id="KW-1133">Transmembrane helix</keyword>
<feature type="transmembrane region" description="Helical" evidence="1">
    <location>
        <begin position="35"/>
        <end position="52"/>
    </location>
</feature>
<evidence type="ECO:0000313" key="3">
    <source>
        <dbReference type="EMBL" id="SEH05843.1"/>
    </source>
</evidence>
<dbReference type="Pfam" id="PF01926">
    <property type="entry name" value="MMR_HSR1"/>
    <property type="match status" value="1"/>
</dbReference>
<keyword evidence="1" id="KW-0812">Transmembrane</keyword>
<dbReference type="CDD" id="cd00882">
    <property type="entry name" value="Ras_like_GTPase"/>
    <property type="match status" value="1"/>
</dbReference>
<protein>
    <submittedName>
        <fullName evidence="3">tRNA modification GTPase MnmE</fullName>
    </submittedName>
</protein>
<keyword evidence="4" id="KW-1185">Reference proteome</keyword>
<dbReference type="InterPro" id="IPR027417">
    <property type="entry name" value="P-loop_NTPase"/>
</dbReference>